<accession>A0A1D9G231</accession>
<evidence type="ECO:0000256" key="4">
    <source>
        <dbReference type="ARBA" id="ARBA00023136"/>
    </source>
</evidence>
<sequence>MSEFPEHSPNPDIQATTVSTVYHFRFKDVLLGAQMLFVAFGALVLVPILAGVNPNVALFTSGVGTLCFQLVTGGEIPVYLASSFAFIAPITLSVQKYGLPATLS</sequence>
<dbReference type="GO" id="GO:0015205">
    <property type="term" value="F:nucleobase transmembrane transporter activity"/>
    <property type="evidence" value="ECO:0007669"/>
    <property type="project" value="UniProtKB-ARBA"/>
</dbReference>
<organism evidence="6 7">
    <name type="scientific">Moorena producens (strain JHB)</name>
    <dbReference type="NCBI Taxonomy" id="1454205"/>
    <lineage>
        <taxon>Bacteria</taxon>
        <taxon>Bacillati</taxon>
        <taxon>Cyanobacteriota</taxon>
        <taxon>Cyanophyceae</taxon>
        <taxon>Coleofasciculales</taxon>
        <taxon>Coleofasciculaceae</taxon>
        <taxon>Moorena</taxon>
    </lineage>
</organism>
<feature type="transmembrane region" description="Helical" evidence="5">
    <location>
        <begin position="76"/>
        <end position="94"/>
    </location>
</feature>
<reference evidence="7" key="1">
    <citation type="submission" date="2016-10" db="EMBL/GenBank/DDBJ databases">
        <title>Comparative genomics uncovers the prolific and rare metabolic potential of the cyanobacterial genus Moorea.</title>
        <authorList>
            <person name="Leao T."/>
            <person name="Castelao G."/>
            <person name="Korobeynikov A."/>
            <person name="Monroe E.A."/>
            <person name="Podell S."/>
            <person name="Glukhov E."/>
            <person name="Allen E."/>
            <person name="Gerwick W.H."/>
            <person name="Gerwick L."/>
        </authorList>
    </citation>
    <scope>NUCLEOTIDE SEQUENCE [LARGE SCALE GENOMIC DNA]</scope>
    <source>
        <strain evidence="7">JHB</strain>
    </source>
</reference>
<dbReference type="InterPro" id="IPR006043">
    <property type="entry name" value="NCS2"/>
</dbReference>
<name>A0A1D9G231_MOOP1</name>
<dbReference type="Proteomes" id="UP000176944">
    <property type="component" value="Chromosome"/>
</dbReference>
<keyword evidence="3 5" id="KW-1133">Transmembrane helix</keyword>
<gene>
    <name evidence="6" type="ORF">BJP36_18945</name>
</gene>
<feature type="transmembrane region" description="Helical" evidence="5">
    <location>
        <begin position="29"/>
        <end position="50"/>
    </location>
</feature>
<dbReference type="Pfam" id="PF00860">
    <property type="entry name" value="Xan_ur_permease"/>
    <property type="match status" value="1"/>
</dbReference>
<protein>
    <recommendedName>
        <fullName evidence="8">Uracil permease</fullName>
    </recommendedName>
</protein>
<evidence type="ECO:0000313" key="6">
    <source>
        <dbReference type="EMBL" id="AOY81678.1"/>
    </source>
</evidence>
<keyword evidence="4 5" id="KW-0472">Membrane</keyword>
<evidence type="ECO:0000256" key="1">
    <source>
        <dbReference type="ARBA" id="ARBA00004141"/>
    </source>
</evidence>
<keyword evidence="2 5" id="KW-0812">Transmembrane</keyword>
<dbReference type="GO" id="GO:0016020">
    <property type="term" value="C:membrane"/>
    <property type="evidence" value="ECO:0007669"/>
    <property type="project" value="UniProtKB-SubCell"/>
</dbReference>
<comment type="subcellular location">
    <subcellularLocation>
        <location evidence="1">Membrane</location>
        <topology evidence="1">Multi-pass membrane protein</topology>
    </subcellularLocation>
</comment>
<evidence type="ECO:0008006" key="8">
    <source>
        <dbReference type="Google" id="ProtNLM"/>
    </source>
</evidence>
<proteinExistence type="predicted"/>
<evidence type="ECO:0000256" key="2">
    <source>
        <dbReference type="ARBA" id="ARBA00022692"/>
    </source>
</evidence>
<evidence type="ECO:0000256" key="5">
    <source>
        <dbReference type="SAM" id="Phobius"/>
    </source>
</evidence>
<dbReference type="EMBL" id="CP017708">
    <property type="protein sequence ID" value="AOY81678.1"/>
    <property type="molecule type" value="Genomic_DNA"/>
</dbReference>
<evidence type="ECO:0000256" key="3">
    <source>
        <dbReference type="ARBA" id="ARBA00022989"/>
    </source>
</evidence>
<dbReference type="AlphaFoldDB" id="A0A1D9G231"/>
<evidence type="ECO:0000313" key="7">
    <source>
        <dbReference type="Proteomes" id="UP000176944"/>
    </source>
</evidence>